<name>A0ABZ2KWB8_9BACT</name>
<dbReference type="Proteomes" id="UP001374803">
    <property type="component" value="Chromosome"/>
</dbReference>
<evidence type="ECO:0000313" key="4">
    <source>
        <dbReference type="Proteomes" id="UP001374803"/>
    </source>
</evidence>
<evidence type="ECO:0008006" key="5">
    <source>
        <dbReference type="Google" id="ProtNLM"/>
    </source>
</evidence>
<accession>A0ABZ2KWB8</accession>
<keyword evidence="2" id="KW-0732">Signal</keyword>
<evidence type="ECO:0000256" key="2">
    <source>
        <dbReference type="SAM" id="SignalP"/>
    </source>
</evidence>
<keyword evidence="4" id="KW-1185">Reference proteome</keyword>
<evidence type="ECO:0000313" key="3">
    <source>
        <dbReference type="EMBL" id="WXB02365.1"/>
    </source>
</evidence>
<dbReference type="PROSITE" id="PS51257">
    <property type="entry name" value="PROKAR_LIPOPROTEIN"/>
    <property type="match status" value="1"/>
</dbReference>
<dbReference type="EMBL" id="CP089983">
    <property type="protein sequence ID" value="WXB02365.1"/>
    <property type="molecule type" value="Genomic_DNA"/>
</dbReference>
<feature type="region of interest" description="Disordered" evidence="1">
    <location>
        <begin position="28"/>
        <end position="54"/>
    </location>
</feature>
<gene>
    <name evidence="3" type="ORF">LVJ94_36300</name>
</gene>
<protein>
    <recommendedName>
        <fullName evidence="5">Lipoprotein</fullName>
    </recommendedName>
</protein>
<evidence type="ECO:0000256" key="1">
    <source>
        <dbReference type="SAM" id="MobiDB-lite"/>
    </source>
</evidence>
<sequence length="273" mass="27964">MKWRYGIGLAALSFGAWIFSACSSDDSNASGPPAGQDGGNDVFLPDAGPDSDPGNASVACQNYCGLVGDHCRGEVQKQPPTEPTAQYLSTDGCLHACSKMELGQPSDRDDIDSIYCRTYHAGAPAQGDPPTHCPHAGISGGGTCSGRVDSGATGRCATFCHLALALCDPSALKAAGVALVDVPFQDEGACLNECGKDPGSGGNTPAFNFDSFQNELTRTGDTLNCRQYHLAAAYDDKPLADGGVTASAKRECPFLRGNGGLIGPPDGGPCVGN</sequence>
<organism evidence="3 4">
    <name type="scientific">Pendulispora rubella</name>
    <dbReference type="NCBI Taxonomy" id="2741070"/>
    <lineage>
        <taxon>Bacteria</taxon>
        <taxon>Pseudomonadati</taxon>
        <taxon>Myxococcota</taxon>
        <taxon>Myxococcia</taxon>
        <taxon>Myxococcales</taxon>
        <taxon>Sorangiineae</taxon>
        <taxon>Pendulisporaceae</taxon>
        <taxon>Pendulispora</taxon>
    </lineage>
</organism>
<reference evidence="3" key="1">
    <citation type="submission" date="2021-12" db="EMBL/GenBank/DDBJ databases">
        <title>Discovery of the Pendulisporaceae a myxobacterial family with distinct sporulation behavior and unique specialized metabolism.</title>
        <authorList>
            <person name="Garcia R."/>
            <person name="Popoff A."/>
            <person name="Bader C.D."/>
            <person name="Loehr J."/>
            <person name="Walesch S."/>
            <person name="Walt C."/>
            <person name="Boldt J."/>
            <person name="Bunk B."/>
            <person name="Haeckl F.J.F.P.J."/>
            <person name="Gunesch A.P."/>
            <person name="Birkelbach J."/>
            <person name="Nuebel U."/>
            <person name="Pietschmann T."/>
            <person name="Bach T."/>
            <person name="Mueller R."/>
        </authorList>
    </citation>
    <scope>NUCLEOTIDE SEQUENCE</scope>
    <source>
        <strain evidence="3">MSr11367</strain>
    </source>
</reference>
<proteinExistence type="predicted"/>
<feature type="chain" id="PRO_5045624469" description="Lipoprotein" evidence="2">
    <location>
        <begin position="24"/>
        <end position="273"/>
    </location>
</feature>
<feature type="signal peptide" evidence="2">
    <location>
        <begin position="1"/>
        <end position="23"/>
    </location>
</feature>
<dbReference type="RefSeq" id="WP_394831994.1">
    <property type="nucleotide sequence ID" value="NZ_CP089929.1"/>
</dbReference>